<evidence type="ECO:0000313" key="2">
    <source>
        <dbReference type="Proteomes" id="UP000800041"/>
    </source>
</evidence>
<reference evidence="1" key="1">
    <citation type="journal article" date="2020" name="Stud. Mycol.">
        <title>101 Dothideomycetes genomes: a test case for predicting lifestyles and emergence of pathogens.</title>
        <authorList>
            <person name="Haridas S."/>
            <person name="Albert R."/>
            <person name="Binder M."/>
            <person name="Bloem J."/>
            <person name="Labutti K."/>
            <person name="Salamov A."/>
            <person name="Andreopoulos B."/>
            <person name="Baker S."/>
            <person name="Barry K."/>
            <person name="Bills G."/>
            <person name="Bluhm B."/>
            <person name="Cannon C."/>
            <person name="Castanera R."/>
            <person name="Culley D."/>
            <person name="Daum C."/>
            <person name="Ezra D."/>
            <person name="Gonzalez J."/>
            <person name="Henrissat B."/>
            <person name="Kuo A."/>
            <person name="Liang C."/>
            <person name="Lipzen A."/>
            <person name="Lutzoni F."/>
            <person name="Magnuson J."/>
            <person name="Mondo S."/>
            <person name="Nolan M."/>
            <person name="Ohm R."/>
            <person name="Pangilinan J."/>
            <person name="Park H.-J."/>
            <person name="Ramirez L."/>
            <person name="Alfaro M."/>
            <person name="Sun H."/>
            <person name="Tritt A."/>
            <person name="Yoshinaga Y."/>
            <person name="Zwiers L.-H."/>
            <person name="Turgeon B."/>
            <person name="Goodwin S."/>
            <person name="Spatafora J."/>
            <person name="Crous P."/>
            <person name="Grigoriev I."/>
        </authorList>
    </citation>
    <scope>NUCLEOTIDE SEQUENCE</scope>
    <source>
        <strain evidence="1">CBS 113979</strain>
    </source>
</reference>
<name>A0A6G1H667_9PEZI</name>
<dbReference type="AlphaFoldDB" id="A0A6G1H667"/>
<dbReference type="EMBL" id="ML977148">
    <property type="protein sequence ID" value="KAF1988564.1"/>
    <property type="molecule type" value="Genomic_DNA"/>
</dbReference>
<proteinExistence type="predicted"/>
<organism evidence="1 2">
    <name type="scientific">Aulographum hederae CBS 113979</name>
    <dbReference type="NCBI Taxonomy" id="1176131"/>
    <lineage>
        <taxon>Eukaryota</taxon>
        <taxon>Fungi</taxon>
        <taxon>Dikarya</taxon>
        <taxon>Ascomycota</taxon>
        <taxon>Pezizomycotina</taxon>
        <taxon>Dothideomycetes</taxon>
        <taxon>Pleosporomycetidae</taxon>
        <taxon>Aulographales</taxon>
        <taxon>Aulographaceae</taxon>
    </lineage>
</organism>
<dbReference type="Proteomes" id="UP000800041">
    <property type="component" value="Unassembled WGS sequence"/>
</dbReference>
<gene>
    <name evidence="1" type="ORF">K402DRAFT_391788</name>
</gene>
<keyword evidence="2" id="KW-1185">Reference proteome</keyword>
<accession>A0A6G1H667</accession>
<evidence type="ECO:0000313" key="1">
    <source>
        <dbReference type="EMBL" id="KAF1988564.1"/>
    </source>
</evidence>
<sequence>MVEVGPWANNQHPSDPMLLPRTGESLWATLGLRGFEIFPPVLISRTPKFLCVHLQTGDERIDDMDHAARSQICLRLDEYILPIYLESTWGQGLGACCTRTHAFCHSTRTLLALLPPCIAQISVFGAEDWADVRLKGSHVTPIKLSQDLGSGEIVHFLWERYPVCSILQIGVGCGACSCCFSPPA</sequence>
<protein>
    <submittedName>
        <fullName evidence="1">Uncharacterized protein</fullName>
    </submittedName>
</protein>